<accession>A0A6C1B294</accession>
<dbReference type="Pfam" id="PF13426">
    <property type="entry name" value="PAS_9"/>
    <property type="match status" value="1"/>
</dbReference>
<evidence type="ECO:0000313" key="6">
    <source>
        <dbReference type="Proteomes" id="UP000501991"/>
    </source>
</evidence>
<dbReference type="InterPro" id="IPR035919">
    <property type="entry name" value="EAL_sf"/>
</dbReference>
<dbReference type="SMART" id="SM00086">
    <property type="entry name" value="PAC"/>
    <property type="match status" value="2"/>
</dbReference>
<dbReference type="CDD" id="cd00130">
    <property type="entry name" value="PAS"/>
    <property type="match status" value="2"/>
</dbReference>
<organism evidence="5 6">
    <name type="scientific">Nitrogeniibacter mangrovi</name>
    <dbReference type="NCBI Taxonomy" id="2016596"/>
    <lineage>
        <taxon>Bacteria</taxon>
        <taxon>Pseudomonadati</taxon>
        <taxon>Pseudomonadota</taxon>
        <taxon>Betaproteobacteria</taxon>
        <taxon>Rhodocyclales</taxon>
        <taxon>Zoogloeaceae</taxon>
        <taxon>Nitrogeniibacter</taxon>
    </lineage>
</organism>
<dbReference type="AlphaFoldDB" id="A0A6C1B294"/>
<dbReference type="InterPro" id="IPR001610">
    <property type="entry name" value="PAC"/>
</dbReference>
<dbReference type="PROSITE" id="PS50883">
    <property type="entry name" value="EAL"/>
    <property type="match status" value="1"/>
</dbReference>
<feature type="domain" description="GGDEF" evidence="4">
    <location>
        <begin position="603"/>
        <end position="737"/>
    </location>
</feature>
<dbReference type="GO" id="GO:0003824">
    <property type="term" value="F:catalytic activity"/>
    <property type="evidence" value="ECO:0007669"/>
    <property type="project" value="UniProtKB-ARBA"/>
</dbReference>
<dbReference type="KEGG" id="azq:G3580_08545"/>
<dbReference type="InterPro" id="IPR052155">
    <property type="entry name" value="Biofilm_reg_signaling"/>
</dbReference>
<dbReference type="InterPro" id="IPR000700">
    <property type="entry name" value="PAS-assoc_C"/>
</dbReference>
<evidence type="ECO:0000259" key="3">
    <source>
        <dbReference type="PROSITE" id="PS50883"/>
    </source>
</evidence>
<keyword evidence="6" id="KW-1185">Reference proteome</keyword>
<dbReference type="Gene3D" id="3.20.20.450">
    <property type="entry name" value="EAL domain"/>
    <property type="match status" value="1"/>
</dbReference>
<dbReference type="Pfam" id="PF08447">
    <property type="entry name" value="PAS_3"/>
    <property type="match status" value="1"/>
</dbReference>
<dbReference type="InterPro" id="IPR043128">
    <property type="entry name" value="Rev_trsase/Diguanyl_cyclase"/>
</dbReference>
<dbReference type="SMART" id="SM00052">
    <property type="entry name" value="EAL"/>
    <property type="match status" value="1"/>
</dbReference>
<dbReference type="SUPFAM" id="SSF55785">
    <property type="entry name" value="PYP-like sensor domain (PAS domain)"/>
    <property type="match status" value="2"/>
</dbReference>
<dbReference type="CDD" id="cd13704">
    <property type="entry name" value="PBP2_HisK"/>
    <property type="match status" value="1"/>
</dbReference>
<dbReference type="EMBL" id="CP048836">
    <property type="protein sequence ID" value="QID17687.1"/>
    <property type="molecule type" value="Genomic_DNA"/>
</dbReference>
<dbReference type="InterPro" id="IPR001633">
    <property type="entry name" value="EAL_dom"/>
</dbReference>
<dbReference type="PANTHER" id="PTHR44757:SF2">
    <property type="entry name" value="BIOFILM ARCHITECTURE MAINTENANCE PROTEIN MBAA"/>
    <property type="match status" value="1"/>
</dbReference>
<feature type="domain" description="EAL" evidence="3">
    <location>
        <begin position="746"/>
        <end position="1000"/>
    </location>
</feature>
<dbReference type="InterPro" id="IPR029787">
    <property type="entry name" value="Nucleotide_cyclase"/>
</dbReference>
<dbReference type="FunFam" id="3.30.70.270:FF:000001">
    <property type="entry name" value="Diguanylate cyclase domain protein"/>
    <property type="match status" value="1"/>
</dbReference>
<dbReference type="InterPro" id="IPR000014">
    <property type="entry name" value="PAS"/>
</dbReference>
<dbReference type="InterPro" id="IPR001638">
    <property type="entry name" value="Solute-binding_3/MltF_N"/>
</dbReference>
<dbReference type="PANTHER" id="PTHR44757">
    <property type="entry name" value="DIGUANYLATE CYCLASE DGCP"/>
    <property type="match status" value="1"/>
</dbReference>
<dbReference type="Gene3D" id="3.40.190.10">
    <property type="entry name" value="Periplasmic binding protein-like II"/>
    <property type="match status" value="2"/>
</dbReference>
<gene>
    <name evidence="5" type="ORF">G3580_08545</name>
</gene>
<sequence length="1145" mass="127469">MLDNTGIFLRLCRLVLAVFLVLPGIASAFSQSTGPNDLSDEERAFLARSGPIVFISQTAYPPFEFIDHNSGARKGMMIELATWIGTEYGFHAEFADTTFIDAQHAVLDGRADVLTSFFYSEARDRQFDFTDTVFDIPATIFVAAERPDITDLADLDGKRIAMQRGDYAEEFLKSRGIGVTVVPTASFGAAVDAVLAGRADALIGDEQIVLHYLYSHQLNARMKTVGEPLYVGHNAMAVREGNRVLRSILDKGVARARRTGALDRISWKWSGTHLPGRGIDWAGYWPYAAAAAALVMMALLSNLHLRHVVRAKTRQLLRNQLRLEGIIQGTRAGTWEWHLATGEVVINPVWAEMLGHTPESLGPMSAERINALIHPDDRERCSTLMNEHLAGDLDHYACEVRMRHKDGHWVWLLQRGQTTERDANGRPLVVAGTQIDVTGSKLAQIELQLTASVFANAREGILITDASANIIDVNPAFTRVTGYSRAEAIGQNVRILKSNRHASDFYETLWTQLREHGFWEGEIWNRRKSGEVYPEILTVSGVRDEKGRVSHFVAVFSDISRQKEYERQLEHLAYYDPLTGLPNRVLLVDRLAHAMTRARRRGVQLGLAYLDLDGFKEINDAHGHALGDRVLVIVAGRLKKALRDDDTVARVGGDEFVIVLFDPPATQPQETVIRRLLSAIAEPIHLDQRTFHLSGSIGLVQYGGDSDLDSDQLIRQADQAMYQAKQAGKNRYHLFDAEQDRAVRGRHEVIARVQRAIADNEFVLHYQPKVRMRDGALIGAEALIRWMHPERGLLAPAEFLPHIDTHRTGIELGEWVIQTALNQIAEWRAAGLDLTLSVNIAASHLQQADFVSSLRALLAAHPAVPPHRLELEVLETSALEDVELISEVIGACAELGVRFALDDFGTGYSSLTYLKRLPVDVLKIDQSFVRDMLHDPGDLSILEGVLGLARAFHREVIAEGVETEAHGKLLLQLGCELGQGYGIARPMPAEALERWAGQWRAPAAWTHTGRLPQEDVELLYAASEHRAWLERFAAYALDRGLTPPETDHHRCRFGRWLDKRRGSGRNGTAFETLDTIHRSLHAISSELIRPDSGGDLDGEPAMARLHACSQELLEQLQTLIDARASLGIDTTAQPDQRQSKPEPAR</sequence>
<dbReference type="InterPro" id="IPR035965">
    <property type="entry name" value="PAS-like_dom_sf"/>
</dbReference>
<dbReference type="Pfam" id="PF00563">
    <property type="entry name" value="EAL"/>
    <property type="match status" value="1"/>
</dbReference>
<dbReference type="Pfam" id="PF00990">
    <property type="entry name" value="GGDEF"/>
    <property type="match status" value="1"/>
</dbReference>
<dbReference type="SMART" id="SM00062">
    <property type="entry name" value="PBPb"/>
    <property type="match status" value="1"/>
</dbReference>
<feature type="domain" description="PAS" evidence="1">
    <location>
        <begin position="446"/>
        <end position="504"/>
    </location>
</feature>
<protein>
    <submittedName>
        <fullName evidence="5">EAL domain-containing protein</fullName>
    </submittedName>
</protein>
<dbReference type="SMART" id="SM00091">
    <property type="entry name" value="PAS"/>
    <property type="match status" value="2"/>
</dbReference>
<dbReference type="Proteomes" id="UP000501991">
    <property type="component" value="Chromosome"/>
</dbReference>
<dbReference type="SMART" id="SM00267">
    <property type="entry name" value="GGDEF"/>
    <property type="match status" value="1"/>
</dbReference>
<dbReference type="CDD" id="cd01948">
    <property type="entry name" value="EAL"/>
    <property type="match status" value="1"/>
</dbReference>
<dbReference type="SUPFAM" id="SSF141868">
    <property type="entry name" value="EAL domain-like"/>
    <property type="match status" value="1"/>
</dbReference>
<dbReference type="InterPro" id="IPR025991">
    <property type="entry name" value="Chemoreceptor_zinc-bind_dom"/>
</dbReference>
<dbReference type="Gene3D" id="3.30.70.270">
    <property type="match status" value="1"/>
</dbReference>
<dbReference type="Gene3D" id="1.20.120.30">
    <property type="entry name" value="Aspartate receptor, ligand-binding domain"/>
    <property type="match status" value="1"/>
</dbReference>
<dbReference type="NCBIfam" id="TIGR00229">
    <property type="entry name" value="sensory_box"/>
    <property type="match status" value="2"/>
</dbReference>
<evidence type="ECO:0000259" key="2">
    <source>
        <dbReference type="PROSITE" id="PS50113"/>
    </source>
</evidence>
<dbReference type="SUPFAM" id="SSF55073">
    <property type="entry name" value="Nucleotide cyclase"/>
    <property type="match status" value="1"/>
</dbReference>
<name>A0A6C1B294_9RHOO</name>
<dbReference type="PROSITE" id="PS50112">
    <property type="entry name" value="PAS"/>
    <property type="match status" value="2"/>
</dbReference>
<feature type="domain" description="PAC" evidence="2">
    <location>
        <begin position="519"/>
        <end position="571"/>
    </location>
</feature>
<dbReference type="SUPFAM" id="SSF53850">
    <property type="entry name" value="Periplasmic binding protein-like II"/>
    <property type="match status" value="1"/>
</dbReference>
<dbReference type="PROSITE" id="PS50113">
    <property type="entry name" value="PAC"/>
    <property type="match status" value="2"/>
</dbReference>
<dbReference type="Pfam" id="PF00497">
    <property type="entry name" value="SBP_bac_3"/>
    <property type="match status" value="1"/>
</dbReference>
<proteinExistence type="predicted"/>
<evidence type="ECO:0000259" key="4">
    <source>
        <dbReference type="PROSITE" id="PS50887"/>
    </source>
</evidence>
<feature type="domain" description="PAS" evidence="1">
    <location>
        <begin position="346"/>
        <end position="392"/>
    </location>
</feature>
<evidence type="ECO:0000313" key="5">
    <source>
        <dbReference type="EMBL" id="QID17687.1"/>
    </source>
</evidence>
<evidence type="ECO:0000259" key="1">
    <source>
        <dbReference type="PROSITE" id="PS50112"/>
    </source>
</evidence>
<dbReference type="CDD" id="cd01949">
    <property type="entry name" value="GGDEF"/>
    <property type="match status" value="1"/>
</dbReference>
<reference evidence="5 6" key="1">
    <citation type="submission" date="2020-02" db="EMBL/GenBank/DDBJ databases">
        <title>Nitrogenibacter mangrovi gen. nov., sp. nov. isolated from mangrove sediment, a denitrifying betaproteobacterium.</title>
        <authorList>
            <person name="Liao H."/>
            <person name="Tian Y."/>
        </authorList>
    </citation>
    <scope>NUCLEOTIDE SEQUENCE [LARGE SCALE GENOMIC DNA]</scope>
    <source>
        <strain evidence="5 6">M9-3-2</strain>
    </source>
</reference>
<dbReference type="NCBIfam" id="TIGR00254">
    <property type="entry name" value="GGDEF"/>
    <property type="match status" value="1"/>
</dbReference>
<dbReference type="RefSeq" id="WP_173764851.1">
    <property type="nucleotide sequence ID" value="NZ_CP048836.1"/>
</dbReference>
<dbReference type="PROSITE" id="PS50887">
    <property type="entry name" value="GGDEF"/>
    <property type="match status" value="1"/>
</dbReference>
<dbReference type="InterPro" id="IPR000160">
    <property type="entry name" value="GGDEF_dom"/>
</dbReference>
<dbReference type="Pfam" id="PF13682">
    <property type="entry name" value="CZB"/>
    <property type="match status" value="1"/>
</dbReference>
<feature type="domain" description="PAC" evidence="2">
    <location>
        <begin position="396"/>
        <end position="449"/>
    </location>
</feature>
<dbReference type="InterPro" id="IPR013655">
    <property type="entry name" value="PAS_fold_3"/>
</dbReference>
<dbReference type="Gene3D" id="3.30.450.20">
    <property type="entry name" value="PAS domain"/>
    <property type="match status" value="2"/>
</dbReference>